<name>A0ACB7XEI7_9ERIC</name>
<organism evidence="1 2">
    <name type="scientific">Vaccinium darrowii</name>
    <dbReference type="NCBI Taxonomy" id="229202"/>
    <lineage>
        <taxon>Eukaryota</taxon>
        <taxon>Viridiplantae</taxon>
        <taxon>Streptophyta</taxon>
        <taxon>Embryophyta</taxon>
        <taxon>Tracheophyta</taxon>
        <taxon>Spermatophyta</taxon>
        <taxon>Magnoliopsida</taxon>
        <taxon>eudicotyledons</taxon>
        <taxon>Gunneridae</taxon>
        <taxon>Pentapetalae</taxon>
        <taxon>asterids</taxon>
        <taxon>Ericales</taxon>
        <taxon>Ericaceae</taxon>
        <taxon>Vaccinioideae</taxon>
        <taxon>Vaccinieae</taxon>
        <taxon>Vaccinium</taxon>
    </lineage>
</organism>
<sequence length="130" mass="14628">MELKLISLTLCISLSVMLTPSASQQVHGQSSHNQGQDFPVSVVTLPRKLRLLEEVKVNGGVKEDLSSYNKLRGSFSGKQHRKESGSVHARGSGTMQEWMEEIDPSHYFSMDYSHVKRRRPIHNKSLPVDP</sequence>
<evidence type="ECO:0000313" key="2">
    <source>
        <dbReference type="Proteomes" id="UP000828048"/>
    </source>
</evidence>
<keyword evidence="2" id="KW-1185">Reference proteome</keyword>
<comment type="caution">
    <text evidence="1">The sequence shown here is derived from an EMBL/GenBank/DDBJ whole genome shotgun (WGS) entry which is preliminary data.</text>
</comment>
<gene>
    <name evidence="1" type="ORF">Vadar_000373</name>
</gene>
<reference evidence="1 2" key="1">
    <citation type="journal article" date="2021" name="Hortic Res">
        <title>High-quality reference genome and annotation aids understanding of berry development for evergreen blueberry (Vaccinium darrowii).</title>
        <authorList>
            <person name="Yu J."/>
            <person name="Hulse-Kemp A.M."/>
            <person name="Babiker E."/>
            <person name="Staton M."/>
        </authorList>
    </citation>
    <scope>NUCLEOTIDE SEQUENCE [LARGE SCALE GENOMIC DNA]</scope>
    <source>
        <strain evidence="2">cv. NJ 8807/NJ 8810</strain>
        <tissue evidence="1">Young leaf</tissue>
    </source>
</reference>
<proteinExistence type="predicted"/>
<evidence type="ECO:0000313" key="1">
    <source>
        <dbReference type="EMBL" id="KAH7839143.1"/>
    </source>
</evidence>
<dbReference type="EMBL" id="CM037160">
    <property type="protein sequence ID" value="KAH7839143.1"/>
    <property type="molecule type" value="Genomic_DNA"/>
</dbReference>
<protein>
    <submittedName>
        <fullName evidence="1">Uncharacterized protein</fullName>
    </submittedName>
</protein>
<accession>A0ACB7XEI7</accession>
<dbReference type="Proteomes" id="UP000828048">
    <property type="component" value="Chromosome 10"/>
</dbReference>